<evidence type="ECO:0000313" key="3">
    <source>
        <dbReference type="Proteomes" id="UP000032512"/>
    </source>
</evidence>
<dbReference type="AlphaFoldDB" id="A0A0D6ZBG4"/>
<organism evidence="2 3">
    <name type="scientific">Mesobacillus subterraneus</name>
    <dbReference type="NCBI Taxonomy" id="285983"/>
    <lineage>
        <taxon>Bacteria</taxon>
        <taxon>Bacillati</taxon>
        <taxon>Bacillota</taxon>
        <taxon>Bacilli</taxon>
        <taxon>Bacillales</taxon>
        <taxon>Bacillaceae</taxon>
        <taxon>Mesobacillus</taxon>
    </lineage>
</organism>
<dbReference type="PATRIC" id="fig|285983.3.peg.947"/>
<feature type="region of interest" description="Disordered" evidence="1">
    <location>
        <begin position="1"/>
        <end position="31"/>
    </location>
</feature>
<sequence>MCPIKSEREAQGHIKEKYVPDKERKRNRRSHIKKATCIKRKEKIKLTFEVIFSKSKVTLVSSIYKCISSHDTKGIFFTTSK</sequence>
<dbReference type="EMBL" id="JXIQ01000089">
    <property type="protein sequence ID" value="KIY21913.1"/>
    <property type="molecule type" value="Genomic_DNA"/>
</dbReference>
<gene>
    <name evidence="2" type="ORF">UB32_11445</name>
</gene>
<feature type="compositionally biased region" description="Basic and acidic residues" evidence="1">
    <location>
        <begin position="1"/>
        <end position="24"/>
    </location>
</feature>
<reference evidence="2 3" key="1">
    <citation type="submission" date="2015-01" db="EMBL/GenBank/DDBJ databases">
        <title>Draft genome sequences of the supercritical CO2 tolerant bacteria Bacillus subterraneus MITOT1 and Bacillus cereus MIT0214.</title>
        <authorList>
            <person name="Peet K.C."/>
            <person name="Thompson J.R."/>
        </authorList>
    </citation>
    <scope>NUCLEOTIDE SEQUENCE [LARGE SCALE GENOMIC DNA]</scope>
    <source>
        <strain evidence="2 3">MITOT1</strain>
    </source>
</reference>
<keyword evidence="3" id="KW-1185">Reference proteome</keyword>
<protein>
    <submittedName>
        <fullName evidence="2">Uncharacterized protein</fullName>
    </submittedName>
</protein>
<evidence type="ECO:0000256" key="1">
    <source>
        <dbReference type="SAM" id="MobiDB-lite"/>
    </source>
</evidence>
<name>A0A0D6ZBG4_9BACI</name>
<comment type="caution">
    <text evidence="2">The sequence shown here is derived from an EMBL/GenBank/DDBJ whole genome shotgun (WGS) entry which is preliminary data.</text>
</comment>
<accession>A0A0D6ZBG4</accession>
<proteinExistence type="predicted"/>
<evidence type="ECO:0000313" key="2">
    <source>
        <dbReference type="EMBL" id="KIY21913.1"/>
    </source>
</evidence>
<dbReference type="Proteomes" id="UP000032512">
    <property type="component" value="Unassembled WGS sequence"/>
</dbReference>